<evidence type="ECO:0000256" key="1">
    <source>
        <dbReference type="ARBA" id="ARBA00004555"/>
    </source>
</evidence>
<evidence type="ECO:0000256" key="4">
    <source>
        <dbReference type="ARBA" id="ARBA00023054"/>
    </source>
</evidence>
<feature type="coiled-coil region" evidence="5">
    <location>
        <begin position="251"/>
        <end position="290"/>
    </location>
</feature>
<dbReference type="Proteomes" id="UP001181693">
    <property type="component" value="Unassembled WGS sequence"/>
</dbReference>
<dbReference type="AlphaFoldDB" id="A0AAV3AYZ0"/>
<dbReference type="EMBL" id="DYDO01000003">
    <property type="protein sequence ID" value="DBA28020.1"/>
    <property type="molecule type" value="Genomic_DNA"/>
</dbReference>
<feature type="compositionally biased region" description="Basic residues" evidence="6">
    <location>
        <begin position="161"/>
        <end position="171"/>
    </location>
</feature>
<accession>A0AAV3AYZ0</accession>
<dbReference type="PANTHER" id="PTHR14899:SF0">
    <property type="entry name" value="G KINASE-ANCHORING PROTEIN 1"/>
    <property type="match status" value="1"/>
</dbReference>
<gene>
    <name evidence="7" type="ORF">GDO54_008441</name>
</gene>
<keyword evidence="4 5" id="KW-0175">Coiled coil</keyword>
<evidence type="ECO:0000256" key="5">
    <source>
        <dbReference type="SAM" id="Coils"/>
    </source>
</evidence>
<comment type="similarity">
    <text evidence="2">Belongs to the GKAP1 family.</text>
</comment>
<dbReference type="PANTHER" id="PTHR14899">
    <property type="entry name" value="G KINASE ANCHORING PROTEIN 1"/>
    <property type="match status" value="1"/>
</dbReference>
<name>A0AAV3AYZ0_PYXAD</name>
<evidence type="ECO:0000256" key="6">
    <source>
        <dbReference type="SAM" id="MobiDB-lite"/>
    </source>
</evidence>
<feature type="compositionally biased region" description="Low complexity" evidence="6">
    <location>
        <begin position="36"/>
        <end position="45"/>
    </location>
</feature>
<reference evidence="7" key="1">
    <citation type="thesis" date="2020" institute="ProQuest LLC" country="789 East Eisenhower Parkway, Ann Arbor, MI, USA">
        <title>Comparative Genomics and Chromosome Evolution.</title>
        <authorList>
            <person name="Mudd A.B."/>
        </authorList>
    </citation>
    <scope>NUCLEOTIDE SEQUENCE</scope>
    <source>
        <strain evidence="7">1538</strain>
        <tissue evidence="7">Blood</tissue>
    </source>
</reference>
<evidence type="ECO:0000256" key="3">
    <source>
        <dbReference type="ARBA" id="ARBA00023034"/>
    </source>
</evidence>
<feature type="region of interest" description="Disordered" evidence="6">
    <location>
        <begin position="1"/>
        <end position="123"/>
    </location>
</feature>
<evidence type="ECO:0008006" key="9">
    <source>
        <dbReference type="Google" id="ProtNLM"/>
    </source>
</evidence>
<comment type="subcellular location">
    <subcellularLocation>
        <location evidence="1">Golgi apparatus</location>
    </subcellularLocation>
</comment>
<dbReference type="InterPro" id="IPR026109">
    <property type="entry name" value="GKAP1"/>
</dbReference>
<keyword evidence="8" id="KW-1185">Reference proteome</keyword>
<keyword evidence="3" id="KW-0333">Golgi apparatus</keyword>
<evidence type="ECO:0000313" key="7">
    <source>
        <dbReference type="EMBL" id="DBA28020.1"/>
    </source>
</evidence>
<evidence type="ECO:0000256" key="2">
    <source>
        <dbReference type="ARBA" id="ARBA00006662"/>
    </source>
</evidence>
<comment type="caution">
    <text evidence="7">The sequence shown here is derived from an EMBL/GenBank/DDBJ whole genome shotgun (WGS) entry which is preliminary data.</text>
</comment>
<organism evidence="7 8">
    <name type="scientific">Pyxicephalus adspersus</name>
    <name type="common">African bullfrog</name>
    <dbReference type="NCBI Taxonomy" id="30357"/>
    <lineage>
        <taxon>Eukaryota</taxon>
        <taxon>Metazoa</taxon>
        <taxon>Chordata</taxon>
        <taxon>Craniata</taxon>
        <taxon>Vertebrata</taxon>
        <taxon>Euteleostomi</taxon>
        <taxon>Amphibia</taxon>
        <taxon>Batrachia</taxon>
        <taxon>Anura</taxon>
        <taxon>Neobatrachia</taxon>
        <taxon>Ranoidea</taxon>
        <taxon>Pyxicephalidae</taxon>
        <taxon>Pyxicephalinae</taxon>
        <taxon>Pyxicephalus</taxon>
    </lineage>
</organism>
<sequence>MASAVASLVPTTASRFALLQVDSSSDSDSEKTKVPRGSGKSRSASGAGGKSNANEKKREKRKKKKEQQQSEANELRNLAFKKIPQKPSHGTGGSQQESASHSIAKEAQEEDWQQWRQRDEQLTSDMYEADLEKALILSKLEYEEQKKENDSGGNVSPQSKKGGKKDKRKNQQGKDKPLTVSLKDFQSEEQHTKKTEELKSPSLLPHDRGFFNKLEDDVNKILLKEKRKDQNTISDLSENLSSPDYGTERVLKDGRTELLKLELEKKDTEIQHLKSIITQWEAKYKEVKARNAQVLKMLQEGEMKDKAEILLQVDELLTIKNELTLQVTTLHAALEQERSKVKNLQAELVKYQGGKKGKRNSESEHGR</sequence>
<proteinExistence type="inferred from homology"/>
<evidence type="ECO:0000313" key="8">
    <source>
        <dbReference type="Proteomes" id="UP001181693"/>
    </source>
</evidence>
<protein>
    <recommendedName>
        <fullName evidence="9">G kinase-anchoring protein 1</fullName>
    </recommendedName>
</protein>
<dbReference type="GO" id="GO:0005794">
    <property type="term" value="C:Golgi apparatus"/>
    <property type="evidence" value="ECO:0007669"/>
    <property type="project" value="UniProtKB-SubCell"/>
</dbReference>
<dbReference type="PRINTS" id="PR02083">
    <property type="entry name" value="GKINASEAP1"/>
</dbReference>
<feature type="coiled-coil region" evidence="5">
    <location>
        <begin position="327"/>
        <end position="354"/>
    </location>
</feature>
<feature type="region of interest" description="Disordered" evidence="6">
    <location>
        <begin position="144"/>
        <end position="205"/>
    </location>
</feature>
<feature type="compositionally biased region" description="Basic and acidic residues" evidence="6">
    <location>
        <begin position="185"/>
        <end position="205"/>
    </location>
</feature>
<dbReference type="GO" id="GO:0007165">
    <property type="term" value="P:signal transduction"/>
    <property type="evidence" value="ECO:0007669"/>
    <property type="project" value="InterPro"/>
</dbReference>